<reference evidence="6 7" key="1">
    <citation type="submission" date="2020-07" db="EMBL/GenBank/DDBJ databases">
        <title>Genome of Haloechinothrix sp.</title>
        <authorList>
            <person name="Tang S.-K."/>
            <person name="Yang L."/>
            <person name="Zhu W.-Y."/>
        </authorList>
    </citation>
    <scope>NUCLEOTIDE SEQUENCE [LARGE SCALE GENOMIC DNA]</scope>
    <source>
        <strain evidence="6 7">YIM 98757</strain>
    </source>
</reference>
<feature type="region of interest" description="Disordered" evidence="3">
    <location>
        <begin position="33"/>
        <end position="110"/>
    </location>
</feature>
<dbReference type="Gene3D" id="3.40.50.2300">
    <property type="match status" value="2"/>
</dbReference>
<keyword evidence="7" id="KW-1185">Reference proteome</keyword>
<evidence type="ECO:0000256" key="1">
    <source>
        <dbReference type="ARBA" id="ARBA00010062"/>
    </source>
</evidence>
<dbReference type="InterPro" id="IPR051010">
    <property type="entry name" value="BCAA_transport"/>
</dbReference>
<dbReference type="PANTHER" id="PTHR30483:SF6">
    <property type="entry name" value="PERIPLASMIC BINDING PROTEIN OF ABC TRANSPORTER FOR NATURAL AMINO ACIDS"/>
    <property type="match status" value="1"/>
</dbReference>
<dbReference type="PROSITE" id="PS51257">
    <property type="entry name" value="PROKAR_LIPOPROTEIN"/>
    <property type="match status" value="1"/>
</dbReference>
<feature type="domain" description="Leucine-binding protein" evidence="5">
    <location>
        <begin position="113"/>
        <end position="452"/>
    </location>
</feature>
<sequence length="470" mass="48425">MRLRARLGTAAVLASAVLLAACGQKAGVTGFAGGQPGQSGSGQSGEAGDGRQGALGDAPATGENGAPESSGDGAREQAGGSAETTGNGGDGAAGGGNGGSGPGDTTGVTDDAITIGIHAPVTGAAAFPQESFRDGVGVYAEYINDQVGIHGRDLEVIFRDDGFDPNQARSVCREMAEEEEVFLLIGGGGSDQIDACARYAETVGVPYLSAGVHEERPGLGSIATDAFYALSLTYEQQIPLITDLIDSDHSGSDVALLVGDNDSLNSFYQEAESELDANTSLVHAQRVPKDTGARDAPEIGRRICASGADVAVWNASPSGLINVSKSMTCTVTWMGPGNTNGLDIVATGGCPQIEGAQYYSSFPGTDKIDEMDPNYTPSYRQKNNSEPDDIGVALWGIEKMVAQIAEAAGEDLSRESFTATLESGDTFDNGVYPAVRFNGDTRFGGTAMHLREARCGSDPEFITTRLNVSP</sequence>
<proteinExistence type="inferred from homology"/>
<evidence type="ECO:0000256" key="2">
    <source>
        <dbReference type="ARBA" id="ARBA00022729"/>
    </source>
</evidence>
<name>A0A838A7S0_9PSEU</name>
<dbReference type="AlphaFoldDB" id="A0A838A7S0"/>
<evidence type="ECO:0000313" key="7">
    <source>
        <dbReference type="Proteomes" id="UP000582974"/>
    </source>
</evidence>
<dbReference type="InterPro" id="IPR028082">
    <property type="entry name" value="Peripla_BP_I"/>
</dbReference>
<comment type="similarity">
    <text evidence="1">Belongs to the leucine-binding protein family.</text>
</comment>
<gene>
    <name evidence="6" type="ORF">H0B56_11115</name>
</gene>
<feature type="compositionally biased region" description="Gly residues" evidence="3">
    <location>
        <begin position="86"/>
        <end position="104"/>
    </location>
</feature>
<dbReference type="SUPFAM" id="SSF53822">
    <property type="entry name" value="Periplasmic binding protein-like I"/>
    <property type="match status" value="1"/>
</dbReference>
<evidence type="ECO:0000256" key="3">
    <source>
        <dbReference type="SAM" id="MobiDB-lite"/>
    </source>
</evidence>
<dbReference type="Pfam" id="PF13458">
    <property type="entry name" value="Peripla_BP_6"/>
    <property type="match status" value="1"/>
</dbReference>
<organism evidence="6 7">
    <name type="scientific">Haloechinothrix aidingensis</name>
    <dbReference type="NCBI Taxonomy" id="2752311"/>
    <lineage>
        <taxon>Bacteria</taxon>
        <taxon>Bacillati</taxon>
        <taxon>Actinomycetota</taxon>
        <taxon>Actinomycetes</taxon>
        <taxon>Pseudonocardiales</taxon>
        <taxon>Pseudonocardiaceae</taxon>
        <taxon>Haloechinothrix</taxon>
    </lineage>
</organism>
<keyword evidence="2 4" id="KW-0732">Signal</keyword>
<dbReference type="InterPro" id="IPR028081">
    <property type="entry name" value="Leu-bd"/>
</dbReference>
<dbReference type="RefSeq" id="WP_180892881.1">
    <property type="nucleotide sequence ID" value="NZ_JACCKD010000003.1"/>
</dbReference>
<dbReference type="PANTHER" id="PTHR30483">
    <property type="entry name" value="LEUCINE-SPECIFIC-BINDING PROTEIN"/>
    <property type="match status" value="1"/>
</dbReference>
<feature type="compositionally biased region" description="Gly residues" evidence="3">
    <location>
        <begin position="33"/>
        <end position="53"/>
    </location>
</feature>
<feature type="signal peptide" evidence="4">
    <location>
        <begin position="1"/>
        <end position="20"/>
    </location>
</feature>
<evidence type="ECO:0000256" key="4">
    <source>
        <dbReference type="SAM" id="SignalP"/>
    </source>
</evidence>
<evidence type="ECO:0000313" key="6">
    <source>
        <dbReference type="EMBL" id="MBA0126090.1"/>
    </source>
</evidence>
<accession>A0A838A7S0</accession>
<feature type="chain" id="PRO_5039654464" evidence="4">
    <location>
        <begin position="21"/>
        <end position="470"/>
    </location>
</feature>
<comment type="caution">
    <text evidence="6">The sequence shown here is derived from an EMBL/GenBank/DDBJ whole genome shotgun (WGS) entry which is preliminary data.</text>
</comment>
<protein>
    <submittedName>
        <fullName evidence="6">ABC transporter substrate-binding protein</fullName>
    </submittedName>
</protein>
<dbReference type="EMBL" id="JACCKD010000003">
    <property type="protein sequence ID" value="MBA0126090.1"/>
    <property type="molecule type" value="Genomic_DNA"/>
</dbReference>
<evidence type="ECO:0000259" key="5">
    <source>
        <dbReference type="Pfam" id="PF13458"/>
    </source>
</evidence>
<dbReference type="Proteomes" id="UP000582974">
    <property type="component" value="Unassembled WGS sequence"/>
</dbReference>